<dbReference type="Pfam" id="PF00017">
    <property type="entry name" value="SH2"/>
    <property type="match status" value="1"/>
</dbReference>
<protein>
    <recommendedName>
        <fullName evidence="11">Tyrosine-protein kinase</fullName>
        <ecNumber evidence="11">2.7.10.2</ecNumber>
    </recommendedName>
</protein>
<organism evidence="15 16">
    <name type="scientific">Caenorhabditis angaria</name>
    <dbReference type="NCBI Taxonomy" id="860376"/>
    <lineage>
        <taxon>Eukaryota</taxon>
        <taxon>Metazoa</taxon>
        <taxon>Ecdysozoa</taxon>
        <taxon>Nematoda</taxon>
        <taxon>Chromadorea</taxon>
        <taxon>Rhabditida</taxon>
        <taxon>Rhabditina</taxon>
        <taxon>Rhabditomorpha</taxon>
        <taxon>Rhabditoidea</taxon>
        <taxon>Rhabditidae</taxon>
        <taxon>Peloderinae</taxon>
        <taxon>Caenorhabditis</taxon>
    </lineage>
</organism>
<dbReference type="GO" id="GO:0005524">
    <property type="term" value="F:ATP binding"/>
    <property type="evidence" value="ECO:0007669"/>
    <property type="project" value="UniProtKB-KW"/>
</dbReference>
<dbReference type="InterPro" id="IPR001245">
    <property type="entry name" value="Ser-Thr/Tyr_kinase_cat_dom"/>
</dbReference>
<dbReference type="GO" id="GO:0012505">
    <property type="term" value="C:endomembrane system"/>
    <property type="evidence" value="ECO:0007669"/>
    <property type="project" value="UniProtKB-SubCell"/>
</dbReference>
<evidence type="ECO:0000256" key="3">
    <source>
        <dbReference type="ARBA" id="ARBA00022741"/>
    </source>
</evidence>
<dbReference type="EC" id="2.7.10.2" evidence="11"/>
<dbReference type="PRINTS" id="PR00109">
    <property type="entry name" value="TYRKINASE"/>
</dbReference>
<keyword evidence="3 11" id="KW-0547">Nucleotide-binding</keyword>
<evidence type="ECO:0000256" key="7">
    <source>
        <dbReference type="ARBA" id="ARBA00023137"/>
    </source>
</evidence>
<comment type="caution">
    <text evidence="15">The sequence shown here is derived from an EMBL/GenBank/DDBJ whole genome shotgun (WGS) entry which is preliminary data.</text>
</comment>
<proteinExistence type="inferred from homology"/>
<dbReference type="InterPro" id="IPR000719">
    <property type="entry name" value="Prot_kinase_dom"/>
</dbReference>
<dbReference type="Gene3D" id="1.10.510.10">
    <property type="entry name" value="Transferase(Phosphotransferase) domain 1"/>
    <property type="match status" value="1"/>
</dbReference>
<evidence type="ECO:0000256" key="10">
    <source>
        <dbReference type="PROSITE-ProRule" id="PRU00191"/>
    </source>
</evidence>
<keyword evidence="5 11" id="KW-0067">ATP-binding</keyword>
<dbReference type="SMART" id="SM00219">
    <property type="entry name" value="TyrKc"/>
    <property type="match status" value="1"/>
</dbReference>
<evidence type="ECO:0000256" key="5">
    <source>
        <dbReference type="ARBA" id="ARBA00022840"/>
    </source>
</evidence>
<evidence type="ECO:0000313" key="15">
    <source>
        <dbReference type="EMBL" id="CAI5444814.1"/>
    </source>
</evidence>
<dbReference type="GO" id="GO:0004715">
    <property type="term" value="F:non-membrane spanning protein tyrosine kinase activity"/>
    <property type="evidence" value="ECO:0007669"/>
    <property type="project" value="UniProtKB-EC"/>
</dbReference>
<keyword evidence="10" id="KW-0727">SH2 domain</keyword>
<sequence length="462" mass="52586">MAINSRIAKVEGVEDQKWYHGMRPRRDIEHLLIQDGDFLVRASDGRTNNVEIILSIRSETKGLIHLTLACTEGKWQLGLTSKGKKVHRFDTIPLLIEHYKKHKLSNSLILKRGVHRPDWLITHEKVTFDTKKDELGAGNFCTVYKGKYDKGDEQVVDVAVKLCHNSTKDSEDPNKSADEVRAAREMMLGEAKAMSHFVHQYVIQLYGVACDHPPVLIVMEYCPGGSLDKHLQKQGNDIEIGERLCYILEAARGMRYLHSRSCVHRDLAARNCLISAKGFIKISDFGLSKLLDGKAEEETVDEESPQIPLRWMAPESLKKPRKYSKASDVWSFAVLIYEVLNNGQKPWPDWPAKKIATHIRKCQMPDLADSTPAELKELVGKIWVQNSSDRPTFREICLKIWKVLKKVQPPKPNKFALNKLPGVERTITLRECNNDDDDTNRDSQDLPNNTNKSTMEDEKNAA</sequence>
<evidence type="ECO:0000256" key="1">
    <source>
        <dbReference type="ARBA" id="ARBA00004308"/>
    </source>
</evidence>
<evidence type="ECO:0000256" key="2">
    <source>
        <dbReference type="ARBA" id="ARBA00022679"/>
    </source>
</evidence>
<keyword evidence="16" id="KW-1185">Reference proteome</keyword>
<dbReference type="SUPFAM" id="SSF56112">
    <property type="entry name" value="Protein kinase-like (PK-like)"/>
    <property type="match status" value="1"/>
</dbReference>
<dbReference type="GO" id="GO:0048680">
    <property type="term" value="P:positive regulation of axon regeneration"/>
    <property type="evidence" value="ECO:0007669"/>
    <property type="project" value="UniProtKB-ARBA"/>
</dbReference>
<dbReference type="InterPro" id="IPR020635">
    <property type="entry name" value="Tyr_kinase_cat_dom"/>
</dbReference>
<dbReference type="InterPro" id="IPR036860">
    <property type="entry name" value="SH2_dom_sf"/>
</dbReference>
<evidence type="ECO:0000259" key="14">
    <source>
        <dbReference type="PROSITE" id="PS50011"/>
    </source>
</evidence>
<evidence type="ECO:0000256" key="9">
    <source>
        <dbReference type="ARBA" id="ARBA00051245"/>
    </source>
</evidence>
<comment type="similarity">
    <text evidence="11">Belongs to the protein kinase superfamily. Tyr protein kinase family.</text>
</comment>
<keyword evidence="7 11" id="KW-0829">Tyrosine-protein kinase</keyword>
<dbReference type="Proteomes" id="UP001152747">
    <property type="component" value="Unassembled WGS sequence"/>
</dbReference>
<keyword evidence="4 11" id="KW-0418">Kinase</keyword>
<reference evidence="15" key="1">
    <citation type="submission" date="2022-11" db="EMBL/GenBank/DDBJ databases">
        <authorList>
            <person name="Kikuchi T."/>
        </authorList>
    </citation>
    <scope>NUCLEOTIDE SEQUENCE</scope>
    <source>
        <strain evidence="15">PS1010</strain>
    </source>
</reference>
<feature type="domain" description="Protein kinase" evidence="14">
    <location>
        <begin position="129"/>
        <end position="404"/>
    </location>
</feature>
<dbReference type="FunFam" id="1.10.510.10:FF:001512">
    <property type="entry name" value="Receptor tyrosine-protein kinase erbB-2"/>
    <property type="match status" value="1"/>
</dbReference>
<dbReference type="CDD" id="cd10361">
    <property type="entry name" value="SH2_Fps_family"/>
    <property type="match status" value="1"/>
</dbReference>
<feature type="region of interest" description="Disordered" evidence="12">
    <location>
        <begin position="431"/>
        <end position="462"/>
    </location>
</feature>
<evidence type="ECO:0000256" key="4">
    <source>
        <dbReference type="ARBA" id="ARBA00022777"/>
    </source>
</evidence>
<dbReference type="OrthoDB" id="3256376at2759"/>
<name>A0A9P1IG79_9PELO</name>
<feature type="domain" description="SH2" evidence="13">
    <location>
        <begin position="18"/>
        <end position="114"/>
    </location>
</feature>
<dbReference type="InterPro" id="IPR011009">
    <property type="entry name" value="Kinase-like_dom_sf"/>
</dbReference>
<dbReference type="PROSITE" id="PS00109">
    <property type="entry name" value="PROTEIN_KINASE_TYR"/>
    <property type="match status" value="1"/>
</dbReference>
<evidence type="ECO:0000313" key="16">
    <source>
        <dbReference type="Proteomes" id="UP001152747"/>
    </source>
</evidence>
<dbReference type="PANTHER" id="PTHR24418">
    <property type="entry name" value="TYROSINE-PROTEIN KINASE"/>
    <property type="match status" value="1"/>
</dbReference>
<evidence type="ECO:0000259" key="13">
    <source>
        <dbReference type="PROSITE" id="PS50001"/>
    </source>
</evidence>
<dbReference type="SMART" id="SM00252">
    <property type="entry name" value="SH2"/>
    <property type="match status" value="1"/>
</dbReference>
<dbReference type="InterPro" id="IPR050198">
    <property type="entry name" value="Non-receptor_tyrosine_kinases"/>
</dbReference>
<dbReference type="CDD" id="cd00192">
    <property type="entry name" value="PTKc"/>
    <property type="match status" value="1"/>
</dbReference>
<dbReference type="SUPFAM" id="SSF55550">
    <property type="entry name" value="SH2 domain"/>
    <property type="match status" value="1"/>
</dbReference>
<dbReference type="AlphaFoldDB" id="A0A9P1IG79"/>
<dbReference type="PROSITE" id="PS50001">
    <property type="entry name" value="SH2"/>
    <property type="match status" value="1"/>
</dbReference>
<gene>
    <name evidence="15" type="ORF">CAMP_LOCUS7451</name>
</gene>
<dbReference type="Pfam" id="PF07714">
    <property type="entry name" value="PK_Tyr_Ser-Thr"/>
    <property type="match status" value="1"/>
</dbReference>
<evidence type="ECO:0000256" key="12">
    <source>
        <dbReference type="SAM" id="MobiDB-lite"/>
    </source>
</evidence>
<dbReference type="InterPro" id="IPR008266">
    <property type="entry name" value="Tyr_kinase_AS"/>
</dbReference>
<evidence type="ECO:0000256" key="6">
    <source>
        <dbReference type="ARBA" id="ARBA00023136"/>
    </source>
</evidence>
<dbReference type="GO" id="GO:0061564">
    <property type="term" value="P:axon development"/>
    <property type="evidence" value="ECO:0007669"/>
    <property type="project" value="UniProtKB-ARBA"/>
</dbReference>
<keyword evidence="2 11" id="KW-0808">Transferase</keyword>
<dbReference type="PROSITE" id="PS50011">
    <property type="entry name" value="PROTEIN_KINASE_DOM"/>
    <property type="match status" value="1"/>
</dbReference>
<evidence type="ECO:0000256" key="8">
    <source>
        <dbReference type="ARBA" id="ARBA00051243"/>
    </source>
</evidence>
<dbReference type="InterPro" id="IPR000980">
    <property type="entry name" value="SH2"/>
</dbReference>
<accession>A0A9P1IG79</accession>
<comment type="subcellular location">
    <subcellularLocation>
        <location evidence="1">Endomembrane system</location>
    </subcellularLocation>
</comment>
<dbReference type="GO" id="GO:0004714">
    <property type="term" value="F:transmembrane receptor protein tyrosine kinase activity"/>
    <property type="evidence" value="ECO:0007669"/>
    <property type="project" value="UniProtKB-EC"/>
</dbReference>
<dbReference type="EMBL" id="CANHGI010000003">
    <property type="protein sequence ID" value="CAI5444814.1"/>
    <property type="molecule type" value="Genomic_DNA"/>
</dbReference>
<comment type="catalytic activity">
    <reaction evidence="8">
        <text>L-tyrosyl-[protein] + ATP = O-phospho-L-tyrosyl-[protein] + ADP + H(+)</text>
        <dbReference type="Rhea" id="RHEA:10596"/>
        <dbReference type="Rhea" id="RHEA-COMP:10136"/>
        <dbReference type="Rhea" id="RHEA-COMP:20101"/>
        <dbReference type="ChEBI" id="CHEBI:15378"/>
        <dbReference type="ChEBI" id="CHEBI:30616"/>
        <dbReference type="ChEBI" id="CHEBI:46858"/>
        <dbReference type="ChEBI" id="CHEBI:61978"/>
        <dbReference type="ChEBI" id="CHEBI:456216"/>
        <dbReference type="EC" id="2.7.10.1"/>
    </reaction>
</comment>
<comment type="catalytic activity">
    <reaction evidence="9 11">
        <text>L-tyrosyl-[protein] + ATP = O-phospho-L-tyrosyl-[protein] + ADP + H(+)</text>
        <dbReference type="Rhea" id="RHEA:10596"/>
        <dbReference type="Rhea" id="RHEA-COMP:10136"/>
        <dbReference type="Rhea" id="RHEA-COMP:20101"/>
        <dbReference type="ChEBI" id="CHEBI:15378"/>
        <dbReference type="ChEBI" id="CHEBI:30616"/>
        <dbReference type="ChEBI" id="CHEBI:46858"/>
        <dbReference type="ChEBI" id="CHEBI:61978"/>
        <dbReference type="ChEBI" id="CHEBI:456216"/>
        <dbReference type="EC" id="2.7.10.2"/>
    </reaction>
</comment>
<evidence type="ECO:0000256" key="11">
    <source>
        <dbReference type="RuleBase" id="RU362096"/>
    </source>
</evidence>
<dbReference type="Gene3D" id="3.30.200.20">
    <property type="entry name" value="Phosphorylase Kinase, domain 1"/>
    <property type="match status" value="1"/>
</dbReference>
<dbReference type="InterPro" id="IPR035849">
    <property type="entry name" value="Fes/Fps/Fer_SH2"/>
</dbReference>
<keyword evidence="6" id="KW-0472">Membrane</keyword>
<dbReference type="Gene3D" id="3.30.505.10">
    <property type="entry name" value="SH2 domain"/>
    <property type="match status" value="1"/>
</dbReference>
<dbReference type="PRINTS" id="PR00401">
    <property type="entry name" value="SH2DOMAIN"/>
</dbReference>